<evidence type="ECO:0000256" key="1">
    <source>
        <dbReference type="SAM" id="MobiDB-lite"/>
    </source>
</evidence>
<organism evidence="3 4">
    <name type="scientific">Paraburkholderia sacchari</name>
    <dbReference type="NCBI Taxonomy" id="159450"/>
    <lineage>
        <taxon>Bacteria</taxon>
        <taxon>Pseudomonadati</taxon>
        <taxon>Pseudomonadota</taxon>
        <taxon>Betaproteobacteria</taxon>
        <taxon>Burkholderiales</taxon>
        <taxon>Burkholderiaceae</taxon>
        <taxon>Paraburkholderia</taxon>
    </lineage>
</organism>
<dbReference type="Gene3D" id="2.30.30.240">
    <property type="entry name" value="PRC-barrel domain"/>
    <property type="match status" value="1"/>
</dbReference>
<evidence type="ECO:0000259" key="2">
    <source>
        <dbReference type="Pfam" id="PF05239"/>
    </source>
</evidence>
<dbReference type="EMBL" id="JTDB02000001">
    <property type="protein sequence ID" value="NLP60272.1"/>
    <property type="molecule type" value="Genomic_DNA"/>
</dbReference>
<gene>
    <name evidence="3" type="ORF">NH14_003735</name>
</gene>
<comment type="caution">
    <text evidence="3">The sequence shown here is derived from an EMBL/GenBank/DDBJ whole genome shotgun (WGS) entry which is preliminary data.</text>
</comment>
<proteinExistence type="predicted"/>
<evidence type="ECO:0000313" key="4">
    <source>
        <dbReference type="Proteomes" id="UP000030460"/>
    </source>
</evidence>
<sequence>MALKPESQQTGARIVGQGNETAAGPGPYVMAASTLEGDRVFSSDNQEIGKIKEIMLEVDSGRVAYAVMSSGGFLGIGDKLLALPWSALTLDTTNKCFLLNVSAERVKHAPGFDKDHWPAMADLEWRTTVHEYYGTPGYWENGLLAERGEDLPPEEPGSLGSPQARGTVGRGGREL</sequence>
<feature type="domain" description="PRC-barrel" evidence="2">
    <location>
        <begin position="30"/>
        <end position="104"/>
    </location>
</feature>
<evidence type="ECO:0000313" key="3">
    <source>
        <dbReference type="EMBL" id="NLP60272.1"/>
    </source>
</evidence>
<reference evidence="3" key="1">
    <citation type="journal article" date="2015" name="Genome Announc.">
        <title>Draft Genome Sequence of the Polyhydroxyalkanoate-Producing Bacterium Burkholderia sacchari LMG 19450 Isolated from Brazilian Sugarcane Plantation Soil.</title>
        <authorList>
            <person name="Alexandrino P.M."/>
            <person name="Mendonca T.T."/>
            <person name="Guaman Bautista L.P."/>
            <person name="Cherix J."/>
            <person name="Lozano-Sakalauskas G.C."/>
            <person name="Fujita A."/>
            <person name="Ramos Filho E."/>
            <person name="Long P."/>
            <person name="Padilla G."/>
            <person name="Taciro M.K."/>
            <person name="Gomez J.G."/>
            <person name="Silva L.F."/>
        </authorList>
    </citation>
    <scope>NUCLEOTIDE SEQUENCE</scope>
    <source>
        <strain evidence="3">LMG 19450</strain>
    </source>
</reference>
<dbReference type="Pfam" id="PF05239">
    <property type="entry name" value="PRC"/>
    <property type="match status" value="1"/>
</dbReference>
<dbReference type="PANTHER" id="PTHR36505:SF1">
    <property type="entry name" value="BLR1072 PROTEIN"/>
    <property type="match status" value="1"/>
</dbReference>
<feature type="region of interest" description="Disordered" evidence="1">
    <location>
        <begin position="144"/>
        <end position="175"/>
    </location>
</feature>
<dbReference type="InterPro" id="IPR011033">
    <property type="entry name" value="PRC_barrel-like_sf"/>
</dbReference>
<dbReference type="OrthoDB" id="286778at2"/>
<protein>
    <submittedName>
        <fullName evidence="3">PRC-barrel domain containing protein</fullName>
    </submittedName>
</protein>
<dbReference type="Proteomes" id="UP000030460">
    <property type="component" value="Unassembled WGS sequence"/>
</dbReference>
<dbReference type="PANTHER" id="PTHR36505">
    <property type="entry name" value="BLR1072 PROTEIN"/>
    <property type="match status" value="1"/>
</dbReference>
<accession>A0A8T6Z6E1</accession>
<dbReference type="SUPFAM" id="SSF50346">
    <property type="entry name" value="PRC-barrel domain"/>
    <property type="match status" value="1"/>
</dbReference>
<dbReference type="RefSeq" id="WP_052147754.1">
    <property type="nucleotide sequence ID" value="NZ_CADFGF010000002.1"/>
</dbReference>
<keyword evidence="4" id="KW-1185">Reference proteome</keyword>
<reference evidence="3" key="2">
    <citation type="submission" date="2020-04" db="EMBL/GenBank/DDBJ databases">
        <authorList>
            <person name="Alexandrino P."/>
            <person name="Mendonca T."/>
            <person name="Guaman L."/>
            <person name="Cherix J."/>
            <person name="Lozano-Sakalauskas G."/>
            <person name="Fujita A."/>
            <person name="Filho E.R."/>
            <person name="Long P."/>
            <person name="Padilla G."/>
            <person name="Taciro M.K."/>
            <person name="Gomez J.G."/>
            <person name="Silva L.F."/>
            <person name="Torres M."/>
        </authorList>
    </citation>
    <scope>NUCLEOTIDE SEQUENCE</scope>
    <source>
        <strain evidence="3">LMG 19450</strain>
    </source>
</reference>
<dbReference type="AlphaFoldDB" id="A0A8T6Z6E1"/>
<name>A0A8T6Z6E1_9BURK</name>
<dbReference type="InterPro" id="IPR027275">
    <property type="entry name" value="PRC-brl_dom"/>
</dbReference>